<dbReference type="PANTHER" id="PTHR31303:SF1">
    <property type="entry name" value="CTP-DEPENDENT DIACYLGLYCEROL KINASE 1"/>
    <property type="match status" value="1"/>
</dbReference>
<evidence type="ECO:0000313" key="3">
    <source>
        <dbReference type="EMBL" id="KAJ4486741.1"/>
    </source>
</evidence>
<feature type="transmembrane region" description="Helical" evidence="2">
    <location>
        <begin position="236"/>
        <end position="265"/>
    </location>
</feature>
<dbReference type="AlphaFoldDB" id="A0A9W9DUI3"/>
<dbReference type="PANTHER" id="PTHR31303">
    <property type="entry name" value="CTP-DEPENDENT DIACYLGLYCEROL KINASE 1"/>
    <property type="match status" value="1"/>
</dbReference>
<comment type="caution">
    <text evidence="3">The sequence shown here is derived from an EMBL/GenBank/DDBJ whole genome shotgun (WGS) entry which is preliminary data.</text>
</comment>
<dbReference type="GO" id="GO:0005789">
    <property type="term" value="C:endoplasmic reticulum membrane"/>
    <property type="evidence" value="ECO:0007669"/>
    <property type="project" value="TreeGrafter"/>
</dbReference>
<keyword evidence="2" id="KW-0812">Transmembrane</keyword>
<reference evidence="3" key="2">
    <citation type="journal article" date="2023" name="Proc. Natl. Acad. Sci. U.S.A.">
        <title>A global phylogenomic analysis of the shiitake genus Lentinula.</title>
        <authorList>
            <person name="Sierra-Patev S."/>
            <person name="Min B."/>
            <person name="Naranjo-Ortiz M."/>
            <person name="Looney B."/>
            <person name="Konkel Z."/>
            <person name="Slot J.C."/>
            <person name="Sakamoto Y."/>
            <person name="Steenwyk J.L."/>
            <person name="Rokas A."/>
            <person name="Carro J."/>
            <person name="Camarero S."/>
            <person name="Ferreira P."/>
            <person name="Molpeceres G."/>
            <person name="Ruiz-Duenas F.J."/>
            <person name="Serrano A."/>
            <person name="Henrissat B."/>
            <person name="Drula E."/>
            <person name="Hughes K.W."/>
            <person name="Mata J.L."/>
            <person name="Ishikawa N.K."/>
            <person name="Vargas-Isla R."/>
            <person name="Ushijima S."/>
            <person name="Smith C.A."/>
            <person name="Donoghue J."/>
            <person name="Ahrendt S."/>
            <person name="Andreopoulos W."/>
            <person name="He G."/>
            <person name="LaButti K."/>
            <person name="Lipzen A."/>
            <person name="Ng V."/>
            <person name="Riley R."/>
            <person name="Sandor L."/>
            <person name="Barry K."/>
            <person name="Martinez A.T."/>
            <person name="Xiao Y."/>
            <person name="Gibbons J.G."/>
            <person name="Terashima K."/>
            <person name="Grigoriev I.V."/>
            <person name="Hibbett D."/>
        </authorList>
    </citation>
    <scope>NUCLEOTIDE SEQUENCE</scope>
    <source>
        <strain evidence="3">Sp2 HRB7682 ss15</strain>
    </source>
</reference>
<gene>
    <name evidence="3" type="ORF">C8J55DRAFT_487697</name>
</gene>
<feature type="transmembrane region" description="Helical" evidence="2">
    <location>
        <begin position="394"/>
        <end position="411"/>
    </location>
</feature>
<organism evidence="3 4">
    <name type="scientific">Lentinula lateritia</name>
    <dbReference type="NCBI Taxonomy" id="40482"/>
    <lineage>
        <taxon>Eukaryota</taxon>
        <taxon>Fungi</taxon>
        <taxon>Dikarya</taxon>
        <taxon>Basidiomycota</taxon>
        <taxon>Agaricomycotina</taxon>
        <taxon>Agaricomycetes</taxon>
        <taxon>Agaricomycetidae</taxon>
        <taxon>Agaricales</taxon>
        <taxon>Marasmiineae</taxon>
        <taxon>Omphalotaceae</taxon>
        <taxon>Lentinula</taxon>
    </lineage>
</organism>
<evidence type="ECO:0000313" key="4">
    <source>
        <dbReference type="Proteomes" id="UP001150238"/>
    </source>
</evidence>
<proteinExistence type="predicted"/>
<feature type="region of interest" description="Disordered" evidence="1">
    <location>
        <begin position="1"/>
        <end position="56"/>
    </location>
</feature>
<accession>A0A9W9DUI3</accession>
<keyword evidence="2" id="KW-1133">Transmembrane helix</keyword>
<feature type="compositionally biased region" description="Basic and acidic residues" evidence="1">
    <location>
        <begin position="108"/>
        <end position="135"/>
    </location>
</feature>
<sequence>MSAPSHERRRSARRTKSPSVISTANSAPVTKSQAKHNFISSNNLSSEPGPGAQSTNIEVKSSFSADTNNQLHDIMRKVIKALEGVTGAHLDMEIFGLELNEEEEKENDGEKERDEQDGEDGSRNGSKSEKDEEGEVARELILNGNGNGVAHATDGKKRVDWEIPRKLLHSSIGFFTIYLYISSGNARVVVYTLWSALCVIAPADYLRLTYPSFARVYERYLGFLMRESEKKGTNGVIWYIIGVNFALTFYPLDVATVAILILSWADTAASTIGRLWAGHWGLYTPRLPSRLPIMPFLPAHLKHRLALPLAPRKSLAGFIAASLTGACIALGFWGWMAPIPLRVERGDVTWFWDGGVFGSGGFGGWVGLSIIALFAGLVSGIAEALDLGSLDDNLTLPIISGGCLWAFYKVLGAVSSGQLTA</sequence>
<evidence type="ECO:0000256" key="2">
    <source>
        <dbReference type="SAM" id="Phobius"/>
    </source>
</evidence>
<dbReference type="EMBL" id="JANVFS010000010">
    <property type="protein sequence ID" value="KAJ4486741.1"/>
    <property type="molecule type" value="Genomic_DNA"/>
</dbReference>
<feature type="transmembrane region" description="Helical" evidence="2">
    <location>
        <begin position="315"/>
        <end position="335"/>
    </location>
</feature>
<feature type="compositionally biased region" description="Basic residues" evidence="1">
    <location>
        <begin position="7"/>
        <end position="16"/>
    </location>
</feature>
<evidence type="ECO:0008006" key="5">
    <source>
        <dbReference type="Google" id="ProtNLM"/>
    </source>
</evidence>
<dbReference type="GO" id="GO:0006654">
    <property type="term" value="P:phosphatidic acid biosynthetic process"/>
    <property type="evidence" value="ECO:0007669"/>
    <property type="project" value="TreeGrafter"/>
</dbReference>
<dbReference type="GO" id="GO:0004143">
    <property type="term" value="F:ATP-dependent diacylglycerol kinase activity"/>
    <property type="evidence" value="ECO:0007669"/>
    <property type="project" value="InterPro"/>
</dbReference>
<protein>
    <recommendedName>
        <fullName evidence="5">Phosphatidate cytidylyltransferase</fullName>
    </recommendedName>
</protein>
<dbReference type="Proteomes" id="UP001150238">
    <property type="component" value="Unassembled WGS sequence"/>
</dbReference>
<keyword evidence="2" id="KW-0472">Membrane</keyword>
<reference evidence="3" key="1">
    <citation type="submission" date="2022-08" db="EMBL/GenBank/DDBJ databases">
        <authorList>
            <consortium name="DOE Joint Genome Institute"/>
            <person name="Min B."/>
            <person name="Riley R."/>
            <person name="Sierra-Patev S."/>
            <person name="Naranjo-Ortiz M."/>
            <person name="Looney B."/>
            <person name="Konkel Z."/>
            <person name="Slot J.C."/>
            <person name="Sakamoto Y."/>
            <person name="Steenwyk J.L."/>
            <person name="Rokas A."/>
            <person name="Carro J."/>
            <person name="Camarero S."/>
            <person name="Ferreira P."/>
            <person name="Molpeceres G."/>
            <person name="Ruiz-Duenas F.J."/>
            <person name="Serrano A."/>
            <person name="Henrissat B."/>
            <person name="Drula E."/>
            <person name="Hughes K.W."/>
            <person name="Mata J.L."/>
            <person name="Ishikawa N.K."/>
            <person name="Vargas-Isla R."/>
            <person name="Ushijima S."/>
            <person name="Smith C.A."/>
            <person name="Ahrendt S."/>
            <person name="Andreopoulos W."/>
            <person name="He G."/>
            <person name="Labutti K."/>
            <person name="Lipzen A."/>
            <person name="Ng V."/>
            <person name="Sandor L."/>
            <person name="Barry K."/>
            <person name="Martinez A.T."/>
            <person name="Xiao Y."/>
            <person name="Gibbons J.G."/>
            <person name="Terashima K."/>
            <person name="Hibbett D.S."/>
            <person name="Grigoriev I.V."/>
        </authorList>
    </citation>
    <scope>NUCLEOTIDE SEQUENCE</scope>
    <source>
        <strain evidence="3">Sp2 HRB7682 ss15</strain>
    </source>
</reference>
<name>A0A9W9DUI3_9AGAR</name>
<evidence type="ECO:0000256" key="1">
    <source>
        <dbReference type="SAM" id="MobiDB-lite"/>
    </source>
</evidence>
<feature type="compositionally biased region" description="Polar residues" evidence="1">
    <location>
        <begin position="17"/>
        <end position="32"/>
    </location>
</feature>
<feature type="transmembrane region" description="Helical" evidence="2">
    <location>
        <begin position="166"/>
        <end position="182"/>
    </location>
</feature>
<feature type="transmembrane region" description="Helical" evidence="2">
    <location>
        <begin position="188"/>
        <end position="206"/>
    </location>
</feature>
<feature type="transmembrane region" description="Helical" evidence="2">
    <location>
        <begin position="356"/>
        <end position="382"/>
    </location>
</feature>
<feature type="compositionally biased region" description="Polar residues" evidence="1">
    <location>
        <begin position="38"/>
        <end position="56"/>
    </location>
</feature>
<feature type="region of interest" description="Disordered" evidence="1">
    <location>
        <begin position="97"/>
        <end position="135"/>
    </location>
</feature>
<dbReference type="InterPro" id="IPR037997">
    <property type="entry name" value="Dgk1-like"/>
</dbReference>